<comment type="caution">
    <text evidence="1">The sequence shown here is derived from an EMBL/GenBank/DDBJ whole genome shotgun (WGS) entry which is preliminary data.</text>
</comment>
<protein>
    <submittedName>
        <fullName evidence="1">Ribosomally synthesized peptide with SipW-like signal peptide</fullName>
    </submittedName>
</protein>
<sequence>MLRKWVLVASLVGVTVLGGAGFTLALFTDSVQSGGQDFVAGTLALEGNRVDETLEGPIFYISNTDDGAAGDLPGARETGLWAPGDSHMREWQIENIGTLAARLTTIKVTEDAARTVKGPNGEDLADVLQVTVRDVHGNVLASGTLASFFDGRSLTPAVVLEPTDNLDLYITVELPLNTGNDYQGLKTVVTFTAVAEQVRNNP</sequence>
<dbReference type="RefSeq" id="WP_209465331.1">
    <property type="nucleotide sequence ID" value="NZ_JAGGLG010000003.1"/>
</dbReference>
<evidence type="ECO:0000313" key="2">
    <source>
        <dbReference type="Proteomes" id="UP001519289"/>
    </source>
</evidence>
<keyword evidence="2" id="KW-1185">Reference proteome</keyword>
<evidence type="ECO:0000313" key="1">
    <source>
        <dbReference type="EMBL" id="MBP2017182.1"/>
    </source>
</evidence>
<dbReference type="Proteomes" id="UP001519289">
    <property type="component" value="Unassembled WGS sequence"/>
</dbReference>
<organism evidence="1 2">
    <name type="scientific">Symbiobacterium terraclitae</name>
    <dbReference type="NCBI Taxonomy" id="557451"/>
    <lineage>
        <taxon>Bacteria</taxon>
        <taxon>Bacillati</taxon>
        <taxon>Bacillota</taxon>
        <taxon>Clostridia</taxon>
        <taxon>Eubacteriales</taxon>
        <taxon>Symbiobacteriaceae</taxon>
        <taxon>Symbiobacterium</taxon>
    </lineage>
</organism>
<gene>
    <name evidence="1" type="ORF">J2Z79_000556</name>
</gene>
<name>A0ABS4JNS8_9FIRM</name>
<proteinExistence type="predicted"/>
<dbReference type="EMBL" id="JAGGLG010000003">
    <property type="protein sequence ID" value="MBP2017182.1"/>
    <property type="molecule type" value="Genomic_DNA"/>
</dbReference>
<accession>A0ABS4JNS8</accession>
<reference evidence="1 2" key="1">
    <citation type="submission" date="2021-03" db="EMBL/GenBank/DDBJ databases">
        <title>Genomic Encyclopedia of Type Strains, Phase IV (KMG-IV): sequencing the most valuable type-strain genomes for metagenomic binning, comparative biology and taxonomic classification.</title>
        <authorList>
            <person name="Goeker M."/>
        </authorList>
    </citation>
    <scope>NUCLEOTIDE SEQUENCE [LARGE SCALE GENOMIC DNA]</scope>
    <source>
        <strain evidence="1 2">DSM 27138</strain>
    </source>
</reference>